<dbReference type="OrthoDB" id="10256524at2759"/>
<keyword evidence="1" id="KW-0732">Signal</keyword>
<dbReference type="EMBL" id="JANBPT010001966">
    <property type="protein sequence ID" value="KAJ1904312.1"/>
    <property type="molecule type" value="Genomic_DNA"/>
</dbReference>
<dbReference type="Proteomes" id="UP001150569">
    <property type="component" value="Unassembled WGS sequence"/>
</dbReference>
<keyword evidence="3" id="KW-1185">Reference proteome</keyword>
<sequence length="156" mass="16526">MMRLTTLSLYGLALLALVAADTTSDAATSTTSSAVTPSSTNDLDSDIETSLGSTNIIPGRYIVQFEPSVAATIPSLTDDDVTSILRKSGVDLEVKHTFSNPTFNAASIMISGNDTQPIQNLDAVAKVWPVSVMTLPSWKGESLKHNKEKIRTALAA</sequence>
<feature type="signal peptide" evidence="1">
    <location>
        <begin position="1"/>
        <end position="20"/>
    </location>
</feature>
<protein>
    <submittedName>
        <fullName evidence="2">Uncharacterized protein</fullName>
    </submittedName>
</protein>
<proteinExistence type="predicted"/>
<gene>
    <name evidence="2" type="ORF">IWQ60_012468</name>
</gene>
<evidence type="ECO:0000313" key="3">
    <source>
        <dbReference type="Proteomes" id="UP001150569"/>
    </source>
</evidence>
<organism evidence="2 3">
    <name type="scientific">Tieghemiomyces parasiticus</name>
    <dbReference type="NCBI Taxonomy" id="78921"/>
    <lineage>
        <taxon>Eukaryota</taxon>
        <taxon>Fungi</taxon>
        <taxon>Fungi incertae sedis</taxon>
        <taxon>Zoopagomycota</taxon>
        <taxon>Kickxellomycotina</taxon>
        <taxon>Dimargaritomycetes</taxon>
        <taxon>Dimargaritales</taxon>
        <taxon>Dimargaritaceae</taxon>
        <taxon>Tieghemiomyces</taxon>
    </lineage>
</organism>
<evidence type="ECO:0000313" key="2">
    <source>
        <dbReference type="EMBL" id="KAJ1904312.1"/>
    </source>
</evidence>
<feature type="non-terminal residue" evidence="2">
    <location>
        <position position="156"/>
    </location>
</feature>
<comment type="caution">
    <text evidence="2">The sequence shown here is derived from an EMBL/GenBank/DDBJ whole genome shotgun (WGS) entry which is preliminary data.</text>
</comment>
<evidence type="ECO:0000256" key="1">
    <source>
        <dbReference type="SAM" id="SignalP"/>
    </source>
</evidence>
<name>A0A9W7ZLP0_9FUNG</name>
<dbReference type="AlphaFoldDB" id="A0A9W7ZLP0"/>
<accession>A0A9W7ZLP0</accession>
<feature type="chain" id="PRO_5040759039" evidence="1">
    <location>
        <begin position="21"/>
        <end position="156"/>
    </location>
</feature>
<reference evidence="2" key="1">
    <citation type="submission" date="2022-07" db="EMBL/GenBank/DDBJ databases">
        <title>Phylogenomic reconstructions and comparative analyses of Kickxellomycotina fungi.</title>
        <authorList>
            <person name="Reynolds N.K."/>
            <person name="Stajich J.E."/>
            <person name="Barry K."/>
            <person name="Grigoriev I.V."/>
            <person name="Crous P."/>
            <person name="Smith M.E."/>
        </authorList>
    </citation>
    <scope>NUCLEOTIDE SEQUENCE</scope>
    <source>
        <strain evidence="2">RSA 861</strain>
    </source>
</reference>